<reference evidence="2 3" key="1">
    <citation type="submission" date="2021-03" db="EMBL/GenBank/DDBJ databases">
        <title>Aliifodinibius sp. nov., a new bacterium isolated from saline soil.</title>
        <authorList>
            <person name="Galisteo C."/>
            <person name="De La Haba R."/>
            <person name="Sanchez-Porro C."/>
            <person name="Ventosa A."/>
        </authorList>
    </citation>
    <scope>NUCLEOTIDE SEQUENCE [LARGE SCALE GENOMIC DNA]</scope>
    <source>
        <strain evidence="2 3">1BSP15-2V2</strain>
    </source>
</reference>
<keyword evidence="1" id="KW-1133">Transmembrane helix</keyword>
<name>A0ABT3PQT9_9BACT</name>
<feature type="transmembrane region" description="Helical" evidence="1">
    <location>
        <begin position="9"/>
        <end position="27"/>
    </location>
</feature>
<protein>
    <submittedName>
        <fullName evidence="2">SIMPL domain-containing protein</fullName>
    </submittedName>
</protein>
<keyword evidence="1" id="KW-0472">Membrane</keyword>
<evidence type="ECO:0000256" key="1">
    <source>
        <dbReference type="SAM" id="Phobius"/>
    </source>
</evidence>
<proteinExistence type="predicted"/>
<gene>
    <name evidence="2" type="ORF">J6I44_15265</name>
</gene>
<evidence type="ECO:0000313" key="2">
    <source>
        <dbReference type="EMBL" id="MCW9708224.1"/>
    </source>
</evidence>
<dbReference type="RefSeq" id="WP_265767010.1">
    <property type="nucleotide sequence ID" value="NZ_JAGGJA010000011.1"/>
</dbReference>
<dbReference type="PIRSF" id="PIRSF029033">
    <property type="entry name" value="UCP029033"/>
    <property type="match status" value="1"/>
</dbReference>
<evidence type="ECO:0000313" key="3">
    <source>
        <dbReference type="Proteomes" id="UP001207918"/>
    </source>
</evidence>
<dbReference type="Pfam" id="PF04402">
    <property type="entry name" value="SIMPL"/>
    <property type="match status" value="1"/>
</dbReference>
<organism evidence="2 3">
    <name type="scientific">Fodinibius salsisoli</name>
    <dbReference type="NCBI Taxonomy" id="2820877"/>
    <lineage>
        <taxon>Bacteria</taxon>
        <taxon>Pseudomonadati</taxon>
        <taxon>Balneolota</taxon>
        <taxon>Balneolia</taxon>
        <taxon>Balneolales</taxon>
        <taxon>Balneolaceae</taxon>
        <taxon>Fodinibius</taxon>
    </lineage>
</organism>
<dbReference type="InterPro" id="IPR016907">
    <property type="entry name" value="UCP029033"/>
</dbReference>
<comment type="caution">
    <text evidence="2">The sequence shown here is derived from an EMBL/GenBank/DDBJ whole genome shotgun (WGS) entry which is preliminary data.</text>
</comment>
<dbReference type="PANTHER" id="PTHR34387">
    <property type="entry name" value="SLR1258 PROTEIN"/>
    <property type="match status" value="1"/>
</dbReference>
<dbReference type="Gene3D" id="3.30.110.170">
    <property type="entry name" value="Protein of unknown function (DUF541), domain 1"/>
    <property type="match status" value="1"/>
</dbReference>
<sequence>MPTQSQNNLFIAVIITVGLSLAGWFIGNGFMEARSGNRFVTVKGVSERDVMADVALWPIRFVAAGNDLNAVQRKITEDRNQIQSFLEGHGIATDAIELQNLEVTDRTAQSYQSGSYTNRFILAQTLMVRSEDVSKIDEASQDVGQLVEGGVIINNQYSGGGPTYLFNSLTELKPEMIAEATKNARSSAEQFARDSGSELAGIRRANQGVFVILARDKAPMLQEEKQIRKTVRVVSTLDYYLEE</sequence>
<keyword evidence="1" id="KW-0812">Transmembrane</keyword>
<dbReference type="InterPro" id="IPR007497">
    <property type="entry name" value="SIMPL/DUF541"/>
</dbReference>
<dbReference type="EMBL" id="JAGGJA010000011">
    <property type="protein sequence ID" value="MCW9708224.1"/>
    <property type="molecule type" value="Genomic_DNA"/>
</dbReference>
<accession>A0ABT3PQT9</accession>
<keyword evidence="3" id="KW-1185">Reference proteome</keyword>
<dbReference type="PANTHER" id="PTHR34387:SF2">
    <property type="entry name" value="SLR1258 PROTEIN"/>
    <property type="match status" value="1"/>
</dbReference>
<dbReference type="Gene3D" id="3.30.70.2970">
    <property type="entry name" value="Protein of unknown function (DUF541), domain 2"/>
    <property type="match status" value="1"/>
</dbReference>
<dbReference type="InterPro" id="IPR052022">
    <property type="entry name" value="26kDa_periplasmic_antigen"/>
</dbReference>
<dbReference type="Proteomes" id="UP001207918">
    <property type="component" value="Unassembled WGS sequence"/>
</dbReference>